<feature type="transmembrane region" description="Helical" evidence="5">
    <location>
        <begin position="106"/>
        <end position="128"/>
    </location>
</feature>
<dbReference type="PANTHER" id="PTHR35814:SF1">
    <property type="entry name" value="GLUTATHIONE S-TRANSFERASE-RELATED"/>
    <property type="match status" value="1"/>
</dbReference>
<evidence type="ECO:0000256" key="4">
    <source>
        <dbReference type="ARBA" id="ARBA00023136"/>
    </source>
</evidence>
<feature type="transmembrane region" description="Helical" evidence="5">
    <location>
        <begin position="75"/>
        <end position="94"/>
    </location>
</feature>
<name>K6YNJ8_9ALTE</name>
<protein>
    <recommendedName>
        <fullName evidence="8">Inner membrane protein yecN</fullName>
    </recommendedName>
</protein>
<accession>K6YNJ8</accession>
<dbReference type="OrthoDB" id="8537976at2"/>
<dbReference type="Proteomes" id="UP000006327">
    <property type="component" value="Unassembled WGS sequence"/>
</dbReference>
<dbReference type="GO" id="GO:0016020">
    <property type="term" value="C:membrane"/>
    <property type="evidence" value="ECO:0007669"/>
    <property type="project" value="UniProtKB-SubCell"/>
</dbReference>
<feature type="transmembrane region" description="Helical" evidence="5">
    <location>
        <begin position="6"/>
        <end position="25"/>
    </location>
</feature>
<dbReference type="InterPro" id="IPR023352">
    <property type="entry name" value="MAPEG-like_dom_sf"/>
</dbReference>
<evidence type="ECO:0000256" key="1">
    <source>
        <dbReference type="ARBA" id="ARBA00004370"/>
    </source>
</evidence>
<comment type="subcellular location">
    <subcellularLocation>
        <location evidence="1">Membrane</location>
    </subcellularLocation>
</comment>
<dbReference type="SUPFAM" id="SSF161084">
    <property type="entry name" value="MAPEG domain-like"/>
    <property type="match status" value="1"/>
</dbReference>
<evidence type="ECO:0000256" key="5">
    <source>
        <dbReference type="SAM" id="Phobius"/>
    </source>
</evidence>
<dbReference type="Gene3D" id="1.20.120.550">
    <property type="entry name" value="Membrane associated eicosanoid/glutathione metabolism-like domain"/>
    <property type="match status" value="1"/>
</dbReference>
<keyword evidence="3 5" id="KW-1133">Transmembrane helix</keyword>
<evidence type="ECO:0008006" key="8">
    <source>
        <dbReference type="Google" id="ProtNLM"/>
    </source>
</evidence>
<reference evidence="6 7" key="1">
    <citation type="journal article" date="2017" name="Antonie Van Leeuwenhoek">
        <title>Rhizobium rhizosphaerae sp. nov., a novel species isolated from rice rhizosphere.</title>
        <authorList>
            <person name="Zhao J.J."/>
            <person name="Zhang J."/>
            <person name="Zhang R.J."/>
            <person name="Zhang C.W."/>
            <person name="Yin H.Q."/>
            <person name="Zhang X.X."/>
        </authorList>
    </citation>
    <scope>NUCLEOTIDE SEQUENCE [LARGE SCALE GENOMIC DNA]</scope>
    <source>
        <strain evidence="6 7">BSs20135</strain>
    </source>
</reference>
<keyword evidence="2 5" id="KW-0812">Transmembrane</keyword>
<dbReference type="Pfam" id="PF01124">
    <property type="entry name" value="MAPEG"/>
    <property type="match status" value="1"/>
</dbReference>
<comment type="caution">
    <text evidence="6">The sequence shown here is derived from an EMBL/GenBank/DDBJ whole genome shotgun (WGS) entry which is preliminary data.</text>
</comment>
<evidence type="ECO:0000313" key="7">
    <source>
        <dbReference type="Proteomes" id="UP000006327"/>
    </source>
</evidence>
<keyword evidence="7" id="KW-1185">Reference proteome</keyword>
<organism evidence="6 7">
    <name type="scientific">Paraglaciecola arctica BSs20135</name>
    <dbReference type="NCBI Taxonomy" id="493475"/>
    <lineage>
        <taxon>Bacteria</taxon>
        <taxon>Pseudomonadati</taxon>
        <taxon>Pseudomonadota</taxon>
        <taxon>Gammaproteobacteria</taxon>
        <taxon>Alteromonadales</taxon>
        <taxon>Alteromonadaceae</taxon>
        <taxon>Paraglaciecola</taxon>
    </lineage>
</organism>
<proteinExistence type="predicted"/>
<evidence type="ECO:0000313" key="6">
    <source>
        <dbReference type="EMBL" id="GAC19752.1"/>
    </source>
</evidence>
<dbReference type="RefSeq" id="WP_007620957.1">
    <property type="nucleotide sequence ID" value="NZ_BAEO01000038.1"/>
</dbReference>
<dbReference type="PANTHER" id="PTHR35814">
    <property type="match status" value="1"/>
</dbReference>
<keyword evidence="4 5" id="KW-0472">Membrane</keyword>
<dbReference type="STRING" id="493475.GARC_2787"/>
<gene>
    <name evidence="6" type="ORF">GARC_2787</name>
</gene>
<sequence>MHTPITAFYAGLLGILFFYFSVLVIKGRRDKQISLGDGGDHHFQQVIRAHGNFSEYTPIVLILLFVAEVNLSNPIILHLAGTALISGRFIHAFGLRRHSGTSWQRVWGMLLTFASLITLSVLNILVLYK</sequence>
<dbReference type="AlphaFoldDB" id="K6YNJ8"/>
<evidence type="ECO:0000256" key="3">
    <source>
        <dbReference type="ARBA" id="ARBA00022989"/>
    </source>
</evidence>
<dbReference type="InterPro" id="IPR001129">
    <property type="entry name" value="Membr-assoc_MAPEG"/>
</dbReference>
<dbReference type="EMBL" id="BAEO01000038">
    <property type="protein sequence ID" value="GAC19752.1"/>
    <property type="molecule type" value="Genomic_DNA"/>
</dbReference>
<dbReference type="eggNOG" id="COG3788">
    <property type="taxonomic scope" value="Bacteria"/>
</dbReference>
<evidence type="ECO:0000256" key="2">
    <source>
        <dbReference type="ARBA" id="ARBA00022692"/>
    </source>
</evidence>